<accession>A0A6J4IF41</accession>
<feature type="non-terminal residue" evidence="2">
    <location>
        <position position="57"/>
    </location>
</feature>
<organism evidence="2">
    <name type="scientific">uncultured Craurococcus sp</name>
    <dbReference type="NCBI Taxonomy" id="1135998"/>
    <lineage>
        <taxon>Bacteria</taxon>
        <taxon>Pseudomonadati</taxon>
        <taxon>Pseudomonadota</taxon>
        <taxon>Alphaproteobacteria</taxon>
        <taxon>Acetobacterales</taxon>
        <taxon>Acetobacteraceae</taxon>
        <taxon>Craurococcus</taxon>
        <taxon>environmental samples</taxon>
    </lineage>
</organism>
<dbReference type="AlphaFoldDB" id="A0A6J4IF41"/>
<feature type="region of interest" description="Disordered" evidence="1">
    <location>
        <begin position="1"/>
        <end position="57"/>
    </location>
</feature>
<name>A0A6J4IF41_9PROT</name>
<feature type="compositionally biased region" description="Low complexity" evidence="1">
    <location>
        <begin position="1"/>
        <end position="12"/>
    </location>
</feature>
<dbReference type="EMBL" id="CADCTD010000078">
    <property type="protein sequence ID" value="CAA9248410.1"/>
    <property type="molecule type" value="Genomic_DNA"/>
</dbReference>
<feature type="compositionally biased region" description="Basic and acidic residues" evidence="1">
    <location>
        <begin position="38"/>
        <end position="48"/>
    </location>
</feature>
<gene>
    <name evidence="2" type="ORF">AVDCRST_MAG27-1891</name>
</gene>
<sequence length="57" mass="6023">APGSRARQGQRPRPCPCPALAAGREPANEPQQPGCDAGRPRDCADGARHPPPRGDWL</sequence>
<reference evidence="2" key="1">
    <citation type="submission" date="2020-02" db="EMBL/GenBank/DDBJ databases">
        <authorList>
            <person name="Meier V. D."/>
        </authorList>
    </citation>
    <scope>NUCLEOTIDE SEQUENCE</scope>
    <source>
        <strain evidence="2">AVDCRST_MAG27</strain>
    </source>
</reference>
<feature type="non-terminal residue" evidence="2">
    <location>
        <position position="1"/>
    </location>
</feature>
<proteinExistence type="predicted"/>
<protein>
    <submittedName>
        <fullName evidence="2">Uncharacterized protein</fullName>
    </submittedName>
</protein>
<evidence type="ECO:0000313" key="2">
    <source>
        <dbReference type="EMBL" id="CAA9248410.1"/>
    </source>
</evidence>
<evidence type="ECO:0000256" key="1">
    <source>
        <dbReference type="SAM" id="MobiDB-lite"/>
    </source>
</evidence>